<proteinExistence type="predicted"/>
<dbReference type="Proteomes" id="UP000291116">
    <property type="component" value="Unassembled WGS sequence"/>
</dbReference>
<dbReference type="GO" id="GO:0046872">
    <property type="term" value="F:metal ion binding"/>
    <property type="evidence" value="ECO:0007669"/>
    <property type="project" value="UniProtKB-KW"/>
</dbReference>
<evidence type="ECO:0000256" key="1">
    <source>
        <dbReference type="ARBA" id="ARBA00022723"/>
    </source>
</evidence>
<sequence>MLLHVTDTSRPVQPHGAGDLSCGGDSREPTRQEKMCRRTSSLRMSINYNSNSSAQALGSSTLTPFLARVTTKLNESLPKGEVFNVYDYGCATGGSSIAPITAICDRIGDRKLRANMVDLPMNDWDVLRITVEPQFPDVDFVYKPQSMYLPIANEGTVHLGYSSYAQHWLGDGAPIGLPEGAMWANQLPPGHQDRLVWEESSKRDWETLLALRAREVVPGGFLVFHIQSSSSCGGLGEACAATMQQAKLEMIADGEISVEQARKMVVPEYLKSPTEILASVTSGANQLLWSVEELQYKKLPCPLGEDLCGRSENDLGGDFADKIIKQQIDMLRAFTDSSLELALDSEQLETFWARAQRLANGNPKKLEFDVMGTFIVLKRSSVSPVDHLICA</sequence>
<name>A0A448ZC44_9STRA</name>
<evidence type="ECO:0000256" key="3">
    <source>
        <dbReference type="SAM" id="MobiDB-lite"/>
    </source>
</evidence>
<evidence type="ECO:0000313" key="5">
    <source>
        <dbReference type="Proteomes" id="UP000291116"/>
    </source>
</evidence>
<feature type="region of interest" description="Disordered" evidence="3">
    <location>
        <begin position="1"/>
        <end position="33"/>
    </location>
</feature>
<dbReference type="InterPro" id="IPR005299">
    <property type="entry name" value="MeTrfase_7"/>
</dbReference>
<evidence type="ECO:0000313" key="4">
    <source>
        <dbReference type="EMBL" id="VEU39596.1"/>
    </source>
</evidence>
<gene>
    <name evidence="4" type="ORF">PSNMU_V1.4_AUG-EV-PASAV3_0063230</name>
</gene>
<keyword evidence="5" id="KW-1185">Reference proteome</keyword>
<dbReference type="PANTHER" id="PTHR31009">
    <property type="entry name" value="S-ADENOSYL-L-METHIONINE:CARBOXYL METHYLTRANSFERASE FAMILY PROTEIN"/>
    <property type="match status" value="1"/>
</dbReference>
<dbReference type="Gene3D" id="3.40.50.150">
    <property type="entry name" value="Vaccinia Virus protein VP39"/>
    <property type="match status" value="1"/>
</dbReference>
<dbReference type="OrthoDB" id="1523883at2759"/>
<feature type="compositionally biased region" description="Polar residues" evidence="3">
    <location>
        <begin position="1"/>
        <end position="11"/>
    </location>
</feature>
<dbReference type="Pfam" id="PF03492">
    <property type="entry name" value="Methyltransf_7"/>
    <property type="match status" value="1"/>
</dbReference>
<dbReference type="Gene3D" id="1.10.1200.270">
    <property type="entry name" value="Methyltransferase, alpha-helical capping domain"/>
    <property type="match status" value="1"/>
</dbReference>
<protein>
    <recommendedName>
        <fullName evidence="6">Methyltransferase domain-containing protein</fullName>
    </recommendedName>
</protein>
<evidence type="ECO:0008006" key="6">
    <source>
        <dbReference type="Google" id="ProtNLM"/>
    </source>
</evidence>
<organism evidence="4 5">
    <name type="scientific">Pseudo-nitzschia multistriata</name>
    <dbReference type="NCBI Taxonomy" id="183589"/>
    <lineage>
        <taxon>Eukaryota</taxon>
        <taxon>Sar</taxon>
        <taxon>Stramenopiles</taxon>
        <taxon>Ochrophyta</taxon>
        <taxon>Bacillariophyta</taxon>
        <taxon>Bacillariophyceae</taxon>
        <taxon>Bacillariophycidae</taxon>
        <taxon>Bacillariales</taxon>
        <taxon>Bacillariaceae</taxon>
        <taxon>Pseudo-nitzschia</taxon>
    </lineage>
</organism>
<accession>A0A448ZC44</accession>
<keyword evidence="1" id="KW-0479">Metal-binding</keyword>
<dbReference type="GO" id="GO:0008168">
    <property type="term" value="F:methyltransferase activity"/>
    <property type="evidence" value="ECO:0007669"/>
    <property type="project" value="InterPro"/>
</dbReference>
<dbReference type="InterPro" id="IPR029063">
    <property type="entry name" value="SAM-dependent_MTases_sf"/>
</dbReference>
<reference evidence="4 5" key="1">
    <citation type="submission" date="2019-01" db="EMBL/GenBank/DDBJ databases">
        <authorList>
            <person name="Ferrante I. M."/>
        </authorList>
    </citation>
    <scope>NUCLEOTIDE SEQUENCE [LARGE SCALE GENOMIC DNA]</scope>
    <source>
        <strain evidence="4 5">B856</strain>
    </source>
</reference>
<dbReference type="EMBL" id="CAACVS010000226">
    <property type="protein sequence ID" value="VEU39596.1"/>
    <property type="molecule type" value="Genomic_DNA"/>
</dbReference>
<keyword evidence="2" id="KW-0460">Magnesium</keyword>
<dbReference type="SUPFAM" id="SSF53335">
    <property type="entry name" value="S-adenosyl-L-methionine-dependent methyltransferases"/>
    <property type="match status" value="1"/>
</dbReference>
<dbReference type="InterPro" id="IPR042086">
    <property type="entry name" value="MeTrfase_capping"/>
</dbReference>
<evidence type="ECO:0000256" key="2">
    <source>
        <dbReference type="ARBA" id="ARBA00022842"/>
    </source>
</evidence>
<dbReference type="AlphaFoldDB" id="A0A448ZC44"/>